<evidence type="ECO:0000256" key="1">
    <source>
        <dbReference type="ARBA" id="ARBA00008428"/>
    </source>
</evidence>
<dbReference type="SUPFAM" id="SSF52540">
    <property type="entry name" value="P-loop containing nucleoside triphosphate hydrolases"/>
    <property type="match status" value="1"/>
</dbReference>
<proteinExistence type="inferred from homology"/>
<dbReference type="Gene3D" id="1.10.860.10">
    <property type="entry name" value="DNAb Helicase, Chain A"/>
    <property type="match status" value="1"/>
</dbReference>
<keyword evidence="14" id="KW-1185">Reference proteome</keyword>
<dbReference type="InterPro" id="IPR007694">
    <property type="entry name" value="DNA_helicase_DnaB-like_C"/>
</dbReference>
<dbReference type="EMBL" id="CP123584">
    <property type="protein sequence ID" value="WZK89042.1"/>
    <property type="molecule type" value="Genomic_DNA"/>
</dbReference>
<dbReference type="PROSITE" id="PS51199">
    <property type="entry name" value="SF4_HELICASE"/>
    <property type="match status" value="1"/>
</dbReference>
<dbReference type="RefSeq" id="WP_406646900.1">
    <property type="nucleotide sequence ID" value="NZ_CP123584.1"/>
</dbReference>
<sequence length="466" mass="51741">MNIQQPIYVPANVELEQQVLGAVLSNNDRFHEVSAILNADHFYDPIHAKIWETIAARVEGEKIASPVTLRSDFEGDEGLGELGGADYLVKLVGFAISTFAVKDYAREVIQIAEERRVYETFRHGMEAIRSRKPLGEVKSHVDEVLSGVSTDGKDSSISLLKAFSDTIAKIDEAYHGDKPTGIQTNLTALDERLGGLFSPDLIVLAGRPSMGKTSLATSLAIRAARQNVPVGIVSVEMDAEGLSHRILSELSGVEYFNYRRAHEMSEEDFRKTVDAAKENISLPIEIVPPHVRDIRGIFSALKKIDRQFANMGGLGLVVVDYMQLAEGKGNSLNERVGDVSNSLKNIAKTLECPVIALSQLSRQVENREDKRPMLSDLRDSGQIEQDADVVLFCYRESYYLSRERAKEDLEERDAQLRAIEQSKNVMEVITAKQRMGAIGSDRIGCAISTNQFWDLQAPANQEELEF</sequence>
<keyword evidence="6" id="KW-0347">Helicase</keyword>
<dbReference type="Gene3D" id="3.40.50.300">
    <property type="entry name" value="P-loop containing nucleotide triphosphate hydrolases"/>
    <property type="match status" value="1"/>
</dbReference>
<dbReference type="SMART" id="SM00382">
    <property type="entry name" value="AAA"/>
    <property type="match status" value="1"/>
</dbReference>
<gene>
    <name evidence="13" type="ORF">QEZ52_00390</name>
</gene>
<dbReference type="InterPro" id="IPR003593">
    <property type="entry name" value="AAA+_ATPase"/>
</dbReference>
<evidence type="ECO:0000256" key="4">
    <source>
        <dbReference type="ARBA" id="ARBA00022741"/>
    </source>
</evidence>
<dbReference type="EC" id="5.6.2.3" evidence="10"/>
<accession>A0ABZ2XUQ2</accession>
<dbReference type="InterPro" id="IPR007693">
    <property type="entry name" value="DNA_helicase_DnaB-like_N"/>
</dbReference>
<keyword evidence="3" id="KW-0235">DNA replication</keyword>
<keyword evidence="4" id="KW-0547">Nucleotide-binding</keyword>
<evidence type="ECO:0000256" key="3">
    <source>
        <dbReference type="ARBA" id="ARBA00022705"/>
    </source>
</evidence>
<dbReference type="Proteomes" id="UP001623232">
    <property type="component" value="Chromosome"/>
</dbReference>
<evidence type="ECO:0000256" key="7">
    <source>
        <dbReference type="ARBA" id="ARBA00022840"/>
    </source>
</evidence>
<evidence type="ECO:0000256" key="9">
    <source>
        <dbReference type="ARBA" id="ARBA00023235"/>
    </source>
</evidence>
<keyword evidence="8" id="KW-0238">DNA-binding</keyword>
<evidence type="ECO:0000256" key="11">
    <source>
        <dbReference type="ARBA" id="ARBA00048954"/>
    </source>
</evidence>
<keyword evidence="2" id="KW-0639">Primosome</keyword>
<dbReference type="InterPro" id="IPR016136">
    <property type="entry name" value="DNA_helicase_N/primase_C"/>
</dbReference>
<dbReference type="PANTHER" id="PTHR30153">
    <property type="entry name" value="REPLICATIVE DNA HELICASE DNAB"/>
    <property type="match status" value="1"/>
</dbReference>
<dbReference type="InterPro" id="IPR027417">
    <property type="entry name" value="P-loop_NTPase"/>
</dbReference>
<dbReference type="Pfam" id="PF00772">
    <property type="entry name" value="DnaB"/>
    <property type="match status" value="1"/>
</dbReference>
<dbReference type="PANTHER" id="PTHR30153:SF2">
    <property type="entry name" value="REPLICATIVE DNA HELICASE"/>
    <property type="match status" value="1"/>
</dbReference>
<comment type="similarity">
    <text evidence="1">Belongs to the helicase family. DnaB subfamily.</text>
</comment>
<evidence type="ECO:0000256" key="8">
    <source>
        <dbReference type="ARBA" id="ARBA00023125"/>
    </source>
</evidence>
<feature type="domain" description="SF4 helicase" evidence="12">
    <location>
        <begin position="175"/>
        <end position="459"/>
    </location>
</feature>
<organism evidence="13 14">
    <name type="scientific">Aliisedimentitalea scapharcae</name>
    <dbReference type="NCBI Taxonomy" id="1524259"/>
    <lineage>
        <taxon>Bacteria</taxon>
        <taxon>Pseudomonadati</taxon>
        <taxon>Pseudomonadota</taxon>
        <taxon>Alphaproteobacteria</taxon>
        <taxon>Rhodobacterales</taxon>
        <taxon>Roseobacteraceae</taxon>
        <taxon>Aliisedimentitalea</taxon>
    </lineage>
</organism>
<reference evidence="13 14" key="1">
    <citation type="submission" date="2023-04" db="EMBL/GenBank/DDBJ databases">
        <title>Complete genome sequence of Alisedimentitalea scapharcae.</title>
        <authorList>
            <person name="Rong J.-C."/>
            <person name="Yi M.-L."/>
            <person name="Zhao Q."/>
        </authorList>
    </citation>
    <scope>NUCLEOTIDE SEQUENCE [LARGE SCALE GENOMIC DNA]</scope>
    <source>
        <strain evidence="13 14">KCTC 42119</strain>
    </source>
</reference>
<keyword evidence="9" id="KW-0413">Isomerase</keyword>
<protein>
    <recommendedName>
        <fullName evidence="10">DNA 5'-3' helicase</fullName>
        <ecNumber evidence="10">5.6.2.3</ecNumber>
    </recommendedName>
</protein>
<name>A0ABZ2XUQ2_9RHOB</name>
<evidence type="ECO:0000313" key="13">
    <source>
        <dbReference type="EMBL" id="WZK89042.1"/>
    </source>
</evidence>
<evidence type="ECO:0000256" key="6">
    <source>
        <dbReference type="ARBA" id="ARBA00022806"/>
    </source>
</evidence>
<evidence type="ECO:0000256" key="10">
    <source>
        <dbReference type="ARBA" id="ARBA00044969"/>
    </source>
</evidence>
<evidence type="ECO:0000256" key="2">
    <source>
        <dbReference type="ARBA" id="ARBA00022515"/>
    </source>
</evidence>
<comment type="catalytic activity">
    <reaction evidence="11">
        <text>ATP + H2O = ADP + phosphate + H(+)</text>
        <dbReference type="Rhea" id="RHEA:13065"/>
        <dbReference type="ChEBI" id="CHEBI:15377"/>
        <dbReference type="ChEBI" id="CHEBI:15378"/>
        <dbReference type="ChEBI" id="CHEBI:30616"/>
        <dbReference type="ChEBI" id="CHEBI:43474"/>
        <dbReference type="ChEBI" id="CHEBI:456216"/>
        <dbReference type="EC" id="5.6.2.3"/>
    </reaction>
</comment>
<dbReference type="SUPFAM" id="SSF48024">
    <property type="entry name" value="N-terminal domain of DnaB helicase"/>
    <property type="match status" value="1"/>
</dbReference>
<dbReference type="Pfam" id="PF03796">
    <property type="entry name" value="DnaB_C"/>
    <property type="match status" value="1"/>
</dbReference>
<evidence type="ECO:0000259" key="12">
    <source>
        <dbReference type="PROSITE" id="PS51199"/>
    </source>
</evidence>
<dbReference type="InterPro" id="IPR036185">
    <property type="entry name" value="DNA_heli_DnaB-like_N_sf"/>
</dbReference>
<evidence type="ECO:0000256" key="5">
    <source>
        <dbReference type="ARBA" id="ARBA00022801"/>
    </source>
</evidence>
<keyword evidence="7" id="KW-0067">ATP-binding</keyword>
<keyword evidence="5" id="KW-0378">Hydrolase</keyword>
<evidence type="ECO:0000313" key="14">
    <source>
        <dbReference type="Proteomes" id="UP001623232"/>
    </source>
</evidence>